<accession>C1MYI4</accession>
<dbReference type="Pfam" id="PF08238">
    <property type="entry name" value="Sel1"/>
    <property type="match status" value="4"/>
</dbReference>
<protein>
    <submittedName>
        <fullName evidence="3">Predicted protein</fullName>
    </submittedName>
</protein>
<keyword evidence="2" id="KW-0175">Coiled coil</keyword>
<dbReference type="Gene3D" id="1.25.40.10">
    <property type="entry name" value="Tetratricopeptide repeat domain"/>
    <property type="match status" value="1"/>
</dbReference>
<name>C1MYI4_MICPC</name>
<evidence type="ECO:0000313" key="3">
    <source>
        <dbReference type="EMBL" id="EEH55051.1"/>
    </source>
</evidence>
<gene>
    <name evidence="3" type="ORF">MICPUCDRAFT_59909</name>
</gene>
<dbReference type="SUPFAM" id="SSF57997">
    <property type="entry name" value="Tropomyosin"/>
    <property type="match status" value="1"/>
</dbReference>
<dbReference type="GeneID" id="9686010"/>
<feature type="coiled-coil region" evidence="2">
    <location>
        <begin position="28"/>
        <end position="146"/>
    </location>
</feature>
<organism evidence="4">
    <name type="scientific">Micromonas pusilla (strain CCMP1545)</name>
    <name type="common">Picoplanktonic green alga</name>
    <dbReference type="NCBI Taxonomy" id="564608"/>
    <lineage>
        <taxon>Eukaryota</taxon>
        <taxon>Viridiplantae</taxon>
        <taxon>Chlorophyta</taxon>
        <taxon>Mamiellophyceae</taxon>
        <taxon>Mamiellales</taxon>
        <taxon>Mamiellaceae</taxon>
        <taxon>Micromonas</taxon>
    </lineage>
</organism>
<keyword evidence="4" id="KW-1185">Reference proteome</keyword>
<dbReference type="InterPro" id="IPR050767">
    <property type="entry name" value="Sel1_AlgK"/>
</dbReference>
<dbReference type="SMART" id="SM00671">
    <property type="entry name" value="SEL1"/>
    <property type="match status" value="3"/>
</dbReference>
<comment type="similarity">
    <text evidence="1">Belongs to the sel-1 family.</text>
</comment>
<dbReference type="InterPro" id="IPR006597">
    <property type="entry name" value="Sel1-like"/>
</dbReference>
<dbReference type="KEGG" id="mpp:MICPUCDRAFT_59909"/>
<evidence type="ECO:0000313" key="4">
    <source>
        <dbReference type="Proteomes" id="UP000001876"/>
    </source>
</evidence>
<evidence type="ECO:0000256" key="2">
    <source>
        <dbReference type="SAM" id="Coils"/>
    </source>
</evidence>
<dbReference type="PANTHER" id="PTHR11102:SF160">
    <property type="entry name" value="ERAD-ASSOCIATED E3 UBIQUITIN-PROTEIN LIGASE COMPONENT HRD3"/>
    <property type="match status" value="1"/>
</dbReference>
<proteinExistence type="inferred from homology"/>
<dbReference type="InterPro" id="IPR011990">
    <property type="entry name" value="TPR-like_helical_dom_sf"/>
</dbReference>
<dbReference type="EMBL" id="GG663742">
    <property type="protein sequence ID" value="EEH55051.1"/>
    <property type="molecule type" value="Genomic_DNA"/>
</dbReference>
<dbReference type="AlphaFoldDB" id="C1MYI4"/>
<dbReference type="Proteomes" id="UP000001876">
    <property type="component" value="Unassembled WGS sequence"/>
</dbReference>
<dbReference type="OrthoDB" id="272077at2759"/>
<dbReference type="SUPFAM" id="SSF81901">
    <property type="entry name" value="HCP-like"/>
    <property type="match status" value="1"/>
</dbReference>
<dbReference type="PANTHER" id="PTHR11102">
    <property type="entry name" value="SEL-1-LIKE PROTEIN"/>
    <property type="match status" value="1"/>
</dbReference>
<dbReference type="RefSeq" id="XP_003060282.1">
    <property type="nucleotide sequence ID" value="XM_003060236.1"/>
</dbReference>
<reference evidence="3 4" key="1">
    <citation type="journal article" date="2009" name="Science">
        <title>Green evolution and dynamic adaptations revealed by genomes of the marine picoeukaryotes Micromonas.</title>
        <authorList>
            <person name="Worden A.Z."/>
            <person name="Lee J.H."/>
            <person name="Mock T."/>
            <person name="Rouze P."/>
            <person name="Simmons M.P."/>
            <person name="Aerts A.L."/>
            <person name="Allen A.E."/>
            <person name="Cuvelier M.L."/>
            <person name="Derelle E."/>
            <person name="Everett M.V."/>
            <person name="Foulon E."/>
            <person name="Grimwood J."/>
            <person name="Gundlach H."/>
            <person name="Henrissat B."/>
            <person name="Napoli C."/>
            <person name="McDonald S.M."/>
            <person name="Parker M.S."/>
            <person name="Rombauts S."/>
            <person name="Salamov A."/>
            <person name="Von Dassow P."/>
            <person name="Badger J.H."/>
            <person name="Coutinho P.M."/>
            <person name="Demir E."/>
            <person name="Dubchak I."/>
            <person name="Gentemann C."/>
            <person name="Eikrem W."/>
            <person name="Gready J.E."/>
            <person name="John U."/>
            <person name="Lanier W."/>
            <person name="Lindquist E.A."/>
            <person name="Lucas S."/>
            <person name="Mayer K.F."/>
            <person name="Moreau H."/>
            <person name="Not F."/>
            <person name="Otillar R."/>
            <person name="Panaud O."/>
            <person name="Pangilinan J."/>
            <person name="Paulsen I."/>
            <person name="Piegu B."/>
            <person name="Poliakov A."/>
            <person name="Robbens S."/>
            <person name="Schmutz J."/>
            <person name="Toulza E."/>
            <person name="Wyss T."/>
            <person name="Zelensky A."/>
            <person name="Zhou K."/>
            <person name="Armbrust E.V."/>
            <person name="Bhattacharya D."/>
            <person name="Goodenough U.W."/>
            <person name="Van de Peer Y."/>
            <person name="Grigoriev I.V."/>
        </authorList>
    </citation>
    <scope>NUCLEOTIDE SEQUENCE [LARGE SCALE GENOMIC DNA]</scope>
    <source>
        <strain evidence="3 4">CCMP1545</strain>
    </source>
</reference>
<dbReference type="STRING" id="564608.C1MYI4"/>
<evidence type="ECO:0000256" key="1">
    <source>
        <dbReference type="ARBA" id="ARBA00038101"/>
    </source>
</evidence>
<dbReference type="eggNOG" id="KOG1550">
    <property type="taxonomic scope" value="Eukaryota"/>
</dbReference>
<sequence length="442" mass="50663">MEDAGSQRPRFVQAFIAPPDTERLVSETAALKTKLRNTEAKAKEAKRLEEHWRSEVRGKEDFLDESLDRIDALEEQVKVLNDTATVAAAEMATTKKHVEHLEGELHATRKKLEDNEEKLKTTEEKLKTTEETRDELDEMLNCEREACDDLNYERIRKDNRIRALERALAETKEHLNTVFPPERAGPFVDVSADIASLVFTRITDPVDRHRLSVVSKVWLEASKQHNSLPDVDGLRALALRCQERARRDADLAEERYDFDDDETARARLFERTCFQEAIEWWKQAAARGSVDAALCVGLCFHKKCYEDDFFVGGSFEEVFEDFYTRSGRLEGTYVQALAWYEKAAERGHTEAEYMAGLWYIGEDLDMANNSDEEVKGFRWLQKAAAKGHTKAEYMVGGCYHCGCGVEENRVDAVAWYRKAANKGYEPAFSALDLMGEWEEDED</sequence>
<dbReference type="Gene3D" id="1.10.287.1490">
    <property type="match status" value="1"/>
</dbReference>